<name>A0ABT9WU48_9BACI</name>
<evidence type="ECO:0000259" key="3">
    <source>
        <dbReference type="Pfam" id="PF05658"/>
    </source>
</evidence>
<evidence type="ECO:0000259" key="4">
    <source>
        <dbReference type="Pfam" id="PF12571"/>
    </source>
</evidence>
<comment type="caution">
    <text evidence="5">The sequence shown here is derived from an EMBL/GenBank/DDBJ whole genome shotgun (WGS) entry which is preliminary data.</text>
</comment>
<dbReference type="InterPro" id="IPR008640">
    <property type="entry name" value="Adhesin_Head_dom"/>
</dbReference>
<dbReference type="Gene3D" id="2.150.10.10">
    <property type="entry name" value="Serralysin-like metalloprotease, C-terminal"/>
    <property type="match status" value="1"/>
</dbReference>
<dbReference type="SUPFAM" id="SSF101967">
    <property type="entry name" value="Adhesin YadA, collagen-binding domain"/>
    <property type="match status" value="1"/>
</dbReference>
<sequence>MAENYYTILTNVGKAKIANAQVFGEKVVMTHLAVGDGNGMHYNPIENQTALRNEVWRGHIGSIDTDLENPNWIVLEATIPSNAGGFNVREVGVFDDEDNLIAIGKYPETYKPILTEGSAKDLYVRMIIEVTNAASVQLKIDPTIAMPSRKWVEEEIEKHAKTTASLTQRGHVQLSDDINSTSTAEAVTPSAVKAVNEKVTVHLDNKMNPHSVTASQVGAIPLAEKGKANGVASLGIDGKVPAEQLIDATTSRKGVVQLNSSLGSTSITEAATASTVNQVYDKISSRNVEIGAGALVKQDMGIAIGLQSKADGVNGSVALSYRAQAVGTSSIALGMDALASGSTSVAIGRDTKATDLATLALGDEAEVSGTGSVALGYRSRSLNKYEGVLGSTYPISANKWIVPGNFSVQGSKNFEIPHPAPHKKATHVIRHGAVESPTPGDTLYRYTIKATEDGQVIEHQLPDYFEHLNANVDVWVNAHKHFAHAFGEVQGGILNVTCEKAGEYNVLVIGTRNDDNVQEWYVKGVEREVGESWLGETYVFEVDEIIETKEMKEEVE</sequence>
<dbReference type="Proteomes" id="UP001223586">
    <property type="component" value="Unassembled WGS sequence"/>
</dbReference>
<comment type="subcellular location">
    <subcellularLocation>
        <location evidence="1">Virion</location>
    </subcellularLocation>
</comment>
<dbReference type="InterPro" id="IPR051934">
    <property type="entry name" value="Phage_Tail_Fiber_Structural"/>
</dbReference>
<feature type="domain" description="Phage tail fibre protein N-terminal" evidence="4">
    <location>
        <begin position="1"/>
        <end position="149"/>
    </location>
</feature>
<dbReference type="InterPro" id="IPR011049">
    <property type="entry name" value="Serralysin-like_metalloprot_C"/>
</dbReference>
<dbReference type="Pfam" id="PF05658">
    <property type="entry name" value="YadA_head"/>
    <property type="match status" value="2"/>
</dbReference>
<evidence type="ECO:0000313" key="6">
    <source>
        <dbReference type="Proteomes" id="UP001223586"/>
    </source>
</evidence>
<protein>
    <recommendedName>
        <fullName evidence="7">Phage tail protein</fullName>
    </recommendedName>
</protein>
<accession>A0ABT9WU48</accession>
<keyword evidence="6" id="KW-1185">Reference proteome</keyword>
<dbReference type="InterPro" id="IPR005068">
    <property type="entry name" value="Phage_lambda_Stf-r2"/>
</dbReference>
<dbReference type="EMBL" id="JAUSTT010000015">
    <property type="protein sequence ID" value="MDQ0176701.1"/>
    <property type="molecule type" value="Genomic_DNA"/>
</dbReference>
<reference evidence="5 6" key="1">
    <citation type="submission" date="2023-07" db="EMBL/GenBank/DDBJ databases">
        <title>Genomic Encyclopedia of Type Strains, Phase IV (KMG-IV): sequencing the most valuable type-strain genomes for metagenomic binning, comparative biology and taxonomic classification.</title>
        <authorList>
            <person name="Goeker M."/>
        </authorList>
    </citation>
    <scope>NUCLEOTIDE SEQUENCE [LARGE SCALE GENOMIC DNA]</scope>
    <source>
        <strain evidence="5 6">DSM 23837</strain>
    </source>
</reference>
<evidence type="ECO:0008006" key="7">
    <source>
        <dbReference type="Google" id="ProtNLM"/>
    </source>
</evidence>
<feature type="domain" description="Trimeric autotransporter adhesin YadA-like head" evidence="3">
    <location>
        <begin position="325"/>
        <end position="349"/>
    </location>
</feature>
<dbReference type="Pfam" id="PF12571">
    <property type="entry name" value="Phage_tail_fib"/>
    <property type="match status" value="1"/>
</dbReference>
<dbReference type="PANTHER" id="PTHR35191:SF1">
    <property type="entry name" value="PROPHAGE SIDE TAIL FIBER PROTEIN HOMOLOG STFQ-RELATED"/>
    <property type="match status" value="1"/>
</dbReference>
<evidence type="ECO:0000256" key="2">
    <source>
        <dbReference type="ARBA" id="ARBA00022581"/>
    </source>
</evidence>
<dbReference type="PANTHER" id="PTHR35191">
    <property type="entry name" value="PROPHAGE SIDE TAIL FIBER PROTEIN HOMOLOG STFQ-RELATED"/>
    <property type="match status" value="1"/>
</dbReference>
<keyword evidence="2" id="KW-0945">Host-virus interaction</keyword>
<evidence type="ECO:0000313" key="5">
    <source>
        <dbReference type="EMBL" id="MDQ0176701.1"/>
    </source>
</evidence>
<gene>
    <name evidence="5" type="ORF">J2S08_002559</name>
</gene>
<dbReference type="InterPro" id="IPR022225">
    <property type="entry name" value="Phage_tail_fibre_N"/>
</dbReference>
<feature type="domain" description="Trimeric autotransporter adhesin YadA-like head" evidence="3">
    <location>
        <begin position="359"/>
        <end position="379"/>
    </location>
</feature>
<dbReference type="RefSeq" id="WP_307230064.1">
    <property type="nucleotide sequence ID" value="NZ_JAUSTT010000015.1"/>
</dbReference>
<proteinExistence type="predicted"/>
<dbReference type="CDD" id="cd12820">
    <property type="entry name" value="LbR_YadA-like"/>
    <property type="match status" value="1"/>
</dbReference>
<dbReference type="Pfam" id="PF03406">
    <property type="entry name" value="Phage_fiber_2"/>
    <property type="match status" value="2"/>
</dbReference>
<evidence type="ECO:0000256" key="1">
    <source>
        <dbReference type="ARBA" id="ARBA00004328"/>
    </source>
</evidence>
<organism evidence="5 6">
    <name type="scientific">Bacillus chungangensis</name>
    <dbReference type="NCBI Taxonomy" id="587633"/>
    <lineage>
        <taxon>Bacteria</taxon>
        <taxon>Bacillati</taxon>
        <taxon>Bacillota</taxon>
        <taxon>Bacilli</taxon>
        <taxon>Bacillales</taxon>
        <taxon>Bacillaceae</taxon>
        <taxon>Bacillus</taxon>
    </lineage>
</organism>